<reference evidence="4" key="1">
    <citation type="submission" date="2020-11" db="EMBL/GenBank/DDBJ databases">
        <title>Sequencing the genomes of 1000 actinobacteria strains.</title>
        <authorList>
            <person name="Klenk H.-P."/>
        </authorList>
    </citation>
    <scope>NUCLEOTIDE SEQUENCE</scope>
    <source>
        <strain evidence="4">DSM 43175</strain>
    </source>
</reference>
<dbReference type="PANTHER" id="PTHR42937:SF1">
    <property type="entry name" value="DIAMINOPROPIONATE AMMONIA-LYASE"/>
    <property type="match status" value="1"/>
</dbReference>
<dbReference type="EMBL" id="JADOUA010000001">
    <property type="protein sequence ID" value="MBG6088657.1"/>
    <property type="molecule type" value="Genomic_DNA"/>
</dbReference>
<dbReference type="GO" id="GO:1901605">
    <property type="term" value="P:alpha-amino acid metabolic process"/>
    <property type="evidence" value="ECO:0007669"/>
    <property type="project" value="UniProtKB-ARBA"/>
</dbReference>
<organism evidence="4 5">
    <name type="scientific">Actinomadura viridis</name>
    <dbReference type="NCBI Taxonomy" id="58110"/>
    <lineage>
        <taxon>Bacteria</taxon>
        <taxon>Bacillati</taxon>
        <taxon>Actinomycetota</taxon>
        <taxon>Actinomycetes</taxon>
        <taxon>Streptosporangiales</taxon>
        <taxon>Thermomonosporaceae</taxon>
        <taxon>Actinomadura</taxon>
    </lineage>
</organism>
<gene>
    <name evidence="4" type="ORF">IW256_002770</name>
</gene>
<dbReference type="SUPFAM" id="SSF53686">
    <property type="entry name" value="Tryptophan synthase beta subunit-like PLP-dependent enzymes"/>
    <property type="match status" value="1"/>
</dbReference>
<dbReference type="EC" id="4.3.1.15" evidence="4"/>
<evidence type="ECO:0000256" key="1">
    <source>
        <dbReference type="ARBA" id="ARBA00001933"/>
    </source>
</evidence>
<feature type="domain" description="Tryptophan synthase beta chain-like PALP" evidence="3">
    <location>
        <begin position="38"/>
        <end position="343"/>
    </location>
</feature>
<accession>A0A931DG62</accession>
<dbReference type="NCBIfam" id="NF006058">
    <property type="entry name" value="PRK08206.1"/>
    <property type="match status" value="1"/>
</dbReference>
<evidence type="ECO:0000313" key="5">
    <source>
        <dbReference type="Proteomes" id="UP000614047"/>
    </source>
</evidence>
<dbReference type="Proteomes" id="UP000614047">
    <property type="component" value="Unassembled WGS sequence"/>
</dbReference>
<keyword evidence="5" id="KW-1185">Reference proteome</keyword>
<dbReference type="AlphaFoldDB" id="A0A931DG62"/>
<evidence type="ECO:0000313" key="4">
    <source>
        <dbReference type="EMBL" id="MBG6088657.1"/>
    </source>
</evidence>
<evidence type="ECO:0000259" key="3">
    <source>
        <dbReference type="Pfam" id="PF00291"/>
    </source>
</evidence>
<keyword evidence="4" id="KW-0456">Lyase</keyword>
<dbReference type="GO" id="GO:0008838">
    <property type="term" value="F:diaminopropionate ammonia-lyase activity"/>
    <property type="evidence" value="ECO:0007669"/>
    <property type="project" value="UniProtKB-EC"/>
</dbReference>
<comment type="cofactor">
    <cofactor evidence="1">
        <name>pyridoxal 5'-phosphate</name>
        <dbReference type="ChEBI" id="CHEBI:597326"/>
    </cofactor>
</comment>
<keyword evidence="2" id="KW-0663">Pyridoxal phosphate</keyword>
<dbReference type="RefSeq" id="WP_197011352.1">
    <property type="nucleotide sequence ID" value="NZ_BAABES010000005.1"/>
</dbReference>
<dbReference type="PANTHER" id="PTHR42937">
    <property type="match status" value="1"/>
</dbReference>
<comment type="caution">
    <text evidence="4">The sequence shown here is derived from an EMBL/GenBank/DDBJ whole genome shotgun (WGS) entry which is preliminary data.</text>
</comment>
<sequence>MSHGTVLTTRSWFFNPHARAWTCPPPPPGAARFHSRLPGYAPTPLVEIPELAREWGVRSVMVKDESERLGLPAFKALGVSYAVCRVVCRLAGVTAPPATLDALREMVSSLPPMELVTATDGNHGRALARFARSLGIPARVLVPDVAGAPAAEAIRAEGAHVIVVAGDYDTAVRRAAREAGSRPGAVLVQDTAWPGYEDVPQWIVDGYSTLLAEIDARLGGEPPALVVVPMGVGSLAQAVVTHYRSRGTEPPTALLGVEPDTAACVHAGLAAGRYRSVPTGSTIMAGLNCGTPSSLAWPYLRNGLDAAVTVSDGQAAAAARELAGHGVPAGPCGAACLAGVRAVLTEPGLGGRAALGLGPDSTVVLLSTESPRDLTEGETTP</sequence>
<protein>
    <submittedName>
        <fullName evidence="4">Diaminopropionate ammonia-lyase</fullName>
        <ecNumber evidence="4">4.3.1.15</ecNumber>
    </submittedName>
</protein>
<proteinExistence type="predicted"/>
<evidence type="ECO:0000256" key="2">
    <source>
        <dbReference type="ARBA" id="ARBA00022898"/>
    </source>
</evidence>
<dbReference type="InterPro" id="IPR001926">
    <property type="entry name" value="TrpB-like_PALP"/>
</dbReference>
<dbReference type="InterPro" id="IPR036052">
    <property type="entry name" value="TrpB-like_PALP_sf"/>
</dbReference>
<dbReference type="Pfam" id="PF00291">
    <property type="entry name" value="PALP"/>
    <property type="match status" value="1"/>
</dbReference>
<dbReference type="Gene3D" id="3.40.50.1100">
    <property type="match status" value="2"/>
</dbReference>
<name>A0A931DG62_9ACTN</name>